<evidence type="ECO:0008006" key="5">
    <source>
        <dbReference type="Google" id="ProtNLM"/>
    </source>
</evidence>
<dbReference type="RefSeq" id="WP_229049741.1">
    <property type="nucleotide sequence ID" value="NZ_BJMH01000019.1"/>
</dbReference>
<evidence type="ECO:0000313" key="4">
    <source>
        <dbReference type="Proteomes" id="UP000316882"/>
    </source>
</evidence>
<feature type="transmembrane region" description="Helical" evidence="2">
    <location>
        <begin position="494"/>
        <end position="515"/>
    </location>
</feature>
<keyword evidence="2" id="KW-0812">Transmembrane</keyword>
<feature type="transmembrane region" description="Helical" evidence="2">
    <location>
        <begin position="563"/>
        <end position="590"/>
    </location>
</feature>
<dbReference type="Gene3D" id="3.55.50.10">
    <property type="entry name" value="Baseplate protein-like domains"/>
    <property type="match status" value="1"/>
</dbReference>
<dbReference type="SUPFAM" id="SSF69279">
    <property type="entry name" value="Phage tail proteins"/>
    <property type="match status" value="1"/>
</dbReference>
<gene>
    <name evidence="3" type="ORF">BPA01_37340</name>
</gene>
<organism evidence="3 4">
    <name type="scientific">Brevibacillus parabrevis</name>
    <dbReference type="NCBI Taxonomy" id="54914"/>
    <lineage>
        <taxon>Bacteria</taxon>
        <taxon>Bacillati</taxon>
        <taxon>Bacillota</taxon>
        <taxon>Bacilli</taxon>
        <taxon>Bacillales</taxon>
        <taxon>Paenibacillaceae</taxon>
        <taxon>Brevibacillus</taxon>
    </lineage>
</organism>
<keyword evidence="2" id="KW-1133">Transmembrane helix</keyword>
<name>A0A4Y3PLC5_BREPA</name>
<feature type="transmembrane region" description="Helical" evidence="2">
    <location>
        <begin position="522"/>
        <end position="543"/>
    </location>
</feature>
<dbReference type="Proteomes" id="UP000316882">
    <property type="component" value="Unassembled WGS sequence"/>
</dbReference>
<sequence>MTGYERIRVTAPYRIKRIEEARVEWRLNEHARLYVRGIVDDSEKGNAVLQAVADDEIHLYDSDGEAETTLFKGLLTSVQINHTQDVYVIELEGLSGTFQLDVIKKRRSFQRVEMTYAELVQEVTKTYPGHNVSISIGDEVPIGEPIIQYDETDWELLKRLASHFHALLVSDIMEPTPRFSFGMPQGKSHILPNDTAYTASKDLLAYQKAGGDAAGLHDTDFFTYEIESGERYAIGDEIWFRNKRMVVSEVHARIQQGLFFYTYRLSRLDGIRQEPIHNPKLSGVSLEGKVLAVKGEEVKLHLEIDERQSQETAYGFPFAPPTGNAMYCMPQVGTNAHLYFPDATGKRAMVLGCVRKNGKICAKTGNPHIRYFGTEHGSELELSPTAINIVSGCQEPLKLTIDDNTGITLTSHKKLVLNAKEEIALYTPKRVVIQAKSQILVKKTSAPSGFALESEYHFLGTAVHAAGRDRTTFPPYNDEPKQGTPPPPEPQFDWGKLAVCVLAAVAIVGAVALTVATFGAGAVIGAAAVGAALGAIGGVVMTASSDLINGEASSPYDYLKSAAQGAVIGAVCGAIFGPAAGIGGGSVITLTGGQTSVGLGSAMFIGGSSGYIDYSLRELWDGRTPDGGKALESFAFGAVLGGAFTVGASWLAKGAERVSGLVKGRGSSRGEGTGKVQTGGRELSVDEYLRRLDKADEMYESFRKSNVDVQAIAKNTGMAEHRIQRIKEHLFFKEHIKEHGVGRFEADYEIAQAWDRLQKGTYKQNDIDLLNHELFESKFEGIFKTDYRTAHDRTVDSGRPWYPPEEE</sequence>
<feature type="region of interest" description="Disordered" evidence="1">
    <location>
        <begin position="469"/>
        <end position="489"/>
    </location>
</feature>
<accession>A0A4Y3PLC5</accession>
<feature type="transmembrane region" description="Helical" evidence="2">
    <location>
        <begin position="597"/>
        <end position="614"/>
    </location>
</feature>
<feature type="transmembrane region" description="Helical" evidence="2">
    <location>
        <begin position="634"/>
        <end position="652"/>
    </location>
</feature>
<evidence type="ECO:0000256" key="2">
    <source>
        <dbReference type="SAM" id="Phobius"/>
    </source>
</evidence>
<reference evidence="3 4" key="1">
    <citation type="submission" date="2019-06" db="EMBL/GenBank/DDBJ databases">
        <title>Whole genome shotgun sequence of Brevibacillus parabrevis NBRC 12334.</title>
        <authorList>
            <person name="Hosoyama A."/>
            <person name="Uohara A."/>
            <person name="Ohji S."/>
            <person name="Ichikawa N."/>
        </authorList>
    </citation>
    <scope>NUCLEOTIDE SEQUENCE [LARGE SCALE GENOMIC DNA]</scope>
    <source>
        <strain evidence="3 4">NBRC 12334</strain>
    </source>
</reference>
<evidence type="ECO:0000313" key="3">
    <source>
        <dbReference type="EMBL" id="GEB34154.1"/>
    </source>
</evidence>
<protein>
    <recommendedName>
        <fullName evidence="5">Gp5/Type VI secretion system Vgr protein OB-fold domain-containing protein</fullName>
    </recommendedName>
</protein>
<evidence type="ECO:0000256" key="1">
    <source>
        <dbReference type="SAM" id="MobiDB-lite"/>
    </source>
</evidence>
<dbReference type="EMBL" id="BJMH01000019">
    <property type="protein sequence ID" value="GEB34154.1"/>
    <property type="molecule type" value="Genomic_DNA"/>
</dbReference>
<keyword evidence="4" id="KW-1185">Reference proteome</keyword>
<keyword evidence="2" id="KW-0472">Membrane</keyword>
<proteinExistence type="predicted"/>
<comment type="caution">
    <text evidence="3">The sequence shown here is derived from an EMBL/GenBank/DDBJ whole genome shotgun (WGS) entry which is preliminary data.</text>
</comment>
<dbReference type="AlphaFoldDB" id="A0A4Y3PLC5"/>